<organism evidence="9 10">
    <name type="scientific">Desmophyllum pertusum</name>
    <dbReference type="NCBI Taxonomy" id="174260"/>
    <lineage>
        <taxon>Eukaryota</taxon>
        <taxon>Metazoa</taxon>
        <taxon>Cnidaria</taxon>
        <taxon>Anthozoa</taxon>
        <taxon>Hexacorallia</taxon>
        <taxon>Scleractinia</taxon>
        <taxon>Caryophylliina</taxon>
        <taxon>Caryophylliidae</taxon>
        <taxon>Desmophyllum</taxon>
    </lineage>
</organism>
<reference evidence="9" key="1">
    <citation type="submission" date="2023-01" db="EMBL/GenBank/DDBJ databases">
        <title>Genome assembly of the deep-sea coral Lophelia pertusa.</title>
        <authorList>
            <person name="Herrera S."/>
            <person name="Cordes E."/>
        </authorList>
    </citation>
    <scope>NUCLEOTIDE SEQUENCE</scope>
    <source>
        <strain evidence="9">USNM1676648</strain>
        <tissue evidence="9">Polyp</tissue>
    </source>
</reference>
<keyword evidence="5" id="KW-0479">Metal-binding</keyword>
<gene>
    <name evidence="9" type="ORF">OS493_039019</name>
</gene>
<evidence type="ECO:0000256" key="4">
    <source>
        <dbReference type="ARBA" id="ARBA00022695"/>
    </source>
</evidence>
<dbReference type="GO" id="GO:0016779">
    <property type="term" value="F:nucleotidyltransferase activity"/>
    <property type="evidence" value="ECO:0007669"/>
    <property type="project" value="UniProtKB-KW"/>
</dbReference>
<dbReference type="GO" id="GO:0046872">
    <property type="term" value="F:metal ion binding"/>
    <property type="evidence" value="ECO:0007669"/>
    <property type="project" value="UniProtKB-KW"/>
</dbReference>
<comment type="cofactor">
    <cofactor evidence="1">
        <name>Mg(2+)</name>
        <dbReference type="ChEBI" id="CHEBI:18420"/>
    </cofactor>
</comment>
<comment type="caution">
    <text evidence="9">The sequence shown here is derived from an EMBL/GenBank/DDBJ whole genome shotgun (WGS) entry which is preliminary data.</text>
</comment>
<evidence type="ECO:0000313" key="10">
    <source>
        <dbReference type="Proteomes" id="UP001163046"/>
    </source>
</evidence>
<evidence type="ECO:0000256" key="3">
    <source>
        <dbReference type="ARBA" id="ARBA00022679"/>
    </source>
</evidence>
<dbReference type="PANTHER" id="PTHR10656:SF42">
    <property type="entry name" value="CYCLIC GMP-AMP SYNTHASE-LIKE PROTEIN-RELATED"/>
    <property type="match status" value="1"/>
</dbReference>
<dbReference type="Pfam" id="PF20266">
    <property type="entry name" value="Mab-21_C"/>
    <property type="match status" value="1"/>
</dbReference>
<sequence>MVGSDICLVARDHGPAVQLDIFRKGTHGERLLSADLVPCFQVGPHYYVAKTYTTWRRSVSSPDLLWRQSFSLKEKEILEYMDRDHGCRHELLRIVKTIVKRHPESFKKLAKDSYCLKTAFMYYIGKGGQNWLGDNALGEHFLGFLGELQSYLERGNLPHYWLPGVDLLDDIGRRVLVQMANRLKKILNNELVRNKILA</sequence>
<keyword evidence="7" id="KW-0460">Magnesium</keyword>
<evidence type="ECO:0000256" key="2">
    <source>
        <dbReference type="ARBA" id="ARBA00008307"/>
    </source>
</evidence>
<dbReference type="InterPro" id="IPR024810">
    <property type="entry name" value="MAB21L/cGLR"/>
</dbReference>
<evidence type="ECO:0000256" key="7">
    <source>
        <dbReference type="ARBA" id="ARBA00022842"/>
    </source>
</evidence>
<accession>A0A9X0D7B3</accession>
<protein>
    <recommendedName>
        <fullName evidence="8">Mab-21-like HhH/H2TH-like domain-containing protein</fullName>
    </recommendedName>
</protein>
<evidence type="ECO:0000256" key="6">
    <source>
        <dbReference type="ARBA" id="ARBA00022840"/>
    </source>
</evidence>
<keyword evidence="6" id="KW-0067">ATP-binding</keyword>
<proteinExistence type="inferred from homology"/>
<dbReference type="AlphaFoldDB" id="A0A9X0D7B3"/>
<dbReference type="Proteomes" id="UP001163046">
    <property type="component" value="Unassembled WGS sequence"/>
</dbReference>
<dbReference type="SMART" id="SM01265">
    <property type="entry name" value="Mab-21"/>
    <property type="match status" value="1"/>
</dbReference>
<dbReference type="EMBL" id="MU825539">
    <property type="protein sequence ID" value="KAJ7388243.1"/>
    <property type="molecule type" value="Genomic_DNA"/>
</dbReference>
<dbReference type="InterPro" id="IPR046906">
    <property type="entry name" value="Mab-21_HhH/H2TH-like"/>
</dbReference>
<dbReference type="GO" id="GO:0005524">
    <property type="term" value="F:ATP binding"/>
    <property type="evidence" value="ECO:0007669"/>
    <property type="project" value="UniProtKB-KW"/>
</dbReference>
<dbReference type="PANTHER" id="PTHR10656">
    <property type="entry name" value="CELL FATE DETERMINING PROTEIN MAB21-RELATED"/>
    <property type="match status" value="1"/>
</dbReference>
<evidence type="ECO:0000259" key="8">
    <source>
        <dbReference type="Pfam" id="PF20266"/>
    </source>
</evidence>
<dbReference type="Gene3D" id="1.10.1410.40">
    <property type="match status" value="1"/>
</dbReference>
<keyword evidence="6" id="KW-0547">Nucleotide-binding</keyword>
<evidence type="ECO:0000313" key="9">
    <source>
        <dbReference type="EMBL" id="KAJ7388243.1"/>
    </source>
</evidence>
<keyword evidence="3" id="KW-0808">Transferase</keyword>
<evidence type="ECO:0000256" key="5">
    <source>
        <dbReference type="ARBA" id="ARBA00022723"/>
    </source>
</evidence>
<evidence type="ECO:0000256" key="1">
    <source>
        <dbReference type="ARBA" id="ARBA00001946"/>
    </source>
</evidence>
<dbReference type="OrthoDB" id="6054650at2759"/>
<keyword evidence="10" id="KW-1185">Reference proteome</keyword>
<name>A0A9X0D7B3_9CNID</name>
<keyword evidence="4" id="KW-0548">Nucleotidyltransferase</keyword>
<dbReference type="Gene3D" id="3.30.460.90">
    <property type="match status" value="1"/>
</dbReference>
<feature type="domain" description="Mab-21-like HhH/H2TH-like" evidence="8">
    <location>
        <begin position="87"/>
        <end position="184"/>
    </location>
</feature>
<comment type="similarity">
    <text evidence="2">Belongs to the mab-21 family.</text>
</comment>